<feature type="compositionally biased region" description="Low complexity" evidence="1">
    <location>
        <begin position="461"/>
        <end position="551"/>
    </location>
</feature>
<organism evidence="3 4">
    <name type="scientific">Diaporthe helianthi</name>
    <dbReference type="NCBI Taxonomy" id="158607"/>
    <lineage>
        <taxon>Eukaryota</taxon>
        <taxon>Fungi</taxon>
        <taxon>Dikarya</taxon>
        <taxon>Ascomycota</taxon>
        <taxon>Pezizomycotina</taxon>
        <taxon>Sordariomycetes</taxon>
        <taxon>Sordariomycetidae</taxon>
        <taxon>Diaporthales</taxon>
        <taxon>Diaporthaceae</taxon>
        <taxon>Diaporthe</taxon>
    </lineage>
</organism>
<feature type="compositionally biased region" description="Low complexity" evidence="1">
    <location>
        <begin position="128"/>
        <end position="147"/>
    </location>
</feature>
<reference evidence="3" key="1">
    <citation type="submission" date="2017-09" db="EMBL/GenBank/DDBJ databases">
        <title>Polyketide synthases of a Diaporthe helianthi virulent isolate.</title>
        <authorList>
            <person name="Baroncelli R."/>
        </authorList>
    </citation>
    <scope>NUCLEOTIDE SEQUENCE [LARGE SCALE GENOMIC DNA]</scope>
    <source>
        <strain evidence="3">7/96</strain>
    </source>
</reference>
<dbReference type="Proteomes" id="UP000094444">
    <property type="component" value="Unassembled WGS sequence"/>
</dbReference>
<feature type="compositionally biased region" description="Low complexity" evidence="1">
    <location>
        <begin position="213"/>
        <end position="233"/>
    </location>
</feature>
<keyword evidence="4" id="KW-1185">Reference proteome</keyword>
<accession>A0A2P5I8D8</accession>
<dbReference type="InParanoid" id="A0A2P5I8D8"/>
<sequence>MFRAALLGLAGAAAVRAIPAPTTTPTSSLSETSVECSLNTDPFVSECHGVDEQGQPFQAAENPDPNPEFAAGCSWEKGCHLGLDFSDILGGGLDWINDWLGRSHAKRQITKTITQETKTTKKPKHTHSSTSSWLHESTGTSTDGRATTTTTLVPEKTTTTVYVVVASDQPTPSESSAPSIITATVVPEPTTTTVYVLLPSDEPGITTTASSGNSSVTLTTATSSAPATNTTPVLSDSSSSINTTVPSFVSSTSGTISRESSSTPGTSGPSSGPATTTIKSTNYYYFFLREAKFIMDDKPEHKPDFVPKVNYYYFFHREAKFIVDDKPENQPEHQPDFILYVFLEVNAWNDFFHSEAQLFLHCNHEPGFFIPVDRTIYVCLYHSEIFIFDTADFQYFYEVDELLVYYEYEPVVVFFSANIQFFLGLFYRVIELHVYYCLYHNEIFIFNTADFQYFYESTSTPSTTRSSTSSSAASETSSTSSTGTHSSSSTSTPSQSSSQSKSTPISSTGSSSPASTVTSKTAATTESSSRSSTVTHSTTPQSSSQSSSVTPKGSKTSNRTTKTKEPEDSTTKETDSTTTKSGTTSTNTGTTSTNTGTTSTKTGTTTTPESSNPVTKSESTTTKETGTTSTKSGSTTTKESYYNRIQGDRDHHSQVWEHYDKVGHSSTTRAAPVPVQRAPGVEEVVKSLDQGSDKKSRDLAIGLGIGLGLGIPGAAVLGWFGDTWLSALGVPEITNNLAKTLAGKSLRNIPDWVGALSNLGNDGSHWSLPGRPTPDWHPGSTSFTKSAGYVTRWLDSIGHAGTRLPTIPEVPTPPGTPPPGVVPPGVVPPGVVPPGIVPPGVVPPGVVPPGSPPGVVPPGVVPPGSPPGVVPPGSPPSVPLPDSPPPGSPPPGSPPPGVPPGPPRLPFIHDNLPPGFPPPVFQGPPPPPDSPWEPNIPEAYRWPDFPDNTLSDPGPIRGDDSFDWSDWVRGSDPGPHIPEDWNNPDLPDNGGGSNPDSDSDEGPWPPYNGPPKGKEPARDSDSDEGPWPPYQGPPKGKGKEPGDSEWESDWESDGGPWPPYQGPPKGKGKNPSGYNDVRPPYQGPPKGKGKGKEPGGYNDVTDYTDRYGRPVFDWGSGEDGPDFIDLGPDPEATDSSGSDWGSVQSLAELEPRSLRMEVPDADGHITHELPSSPPPGWNPPPRPGTPENDVLGVELGSESLGSETRQSIENLFQKMADRGYSETQSMHFLKRFKTDWAFVEDWVAGREYEAGASARLVHASAIINQAFDMAWNEIFGKDTSTPGVAPDLNRDVKTSPLVQKAAHMAAETEPPAIAEILEVFQQSGVPATEVMKVWEAVQNSTTRFPDDATKRRYDAALDTLHSFITPQNLAFAEAGIVAAREKDPEALRNSLRHAHFHESHLDTTMAAASQAVSLATERGVDPVGAAIETIRAAFTKAGSDPSSIGIRDPNRDIKQDLYEYLKRSHNFWARYTNAMYDTLKQLAAEPHNKTLDDILKAGPPPKVPDYRGISYPYRRGLIPGDGQKPVPVLPGQPYGDFMHMNSTVPWFCRGRTIELNSGQNQTGAYLFELSNDQERAADLADAVPTAICRLHMKRETLTDYQRWNGSKPMGYDDTYKALLGMWNTMLKVQTAPKELKTTLSYCATLEPNQYSEARNMSKQALFDTAFQYRRPPAEFVQLAVNNTPTFDWIRTWSVPALACKFQMDLESQSLPPGEERDQYEHGLEQMIELTRLLENINTHRPVCEGLIQAWVPKESRTGGYYCGDTANNTVTPSPTTTAAPTSTPTRPAQEPIPTKTWSIEVPKFNATRGGMCQDWKVHFPHWHDPPWAAHLVRNDLEYSNALSAMKEHCTKSMDLFEKHKDEYLDFMLLHPDHLDASLKVAEDVRCATSLEPVREMDRWRLEDAQATVYANAWLHDIQFLVERVFEPVERYRNILPKVVDALEQTKERAKALQDFDITPLRPTPKAAYCAWEAIPLDDEDEEVSYQQDLQDLRSAASTHVAAFEKDSDLYMSYMKSPGHHEELVRTVEALDEASCYAESGNSVFPREMLATLLYMVKVLRE</sequence>
<feature type="compositionally biased region" description="Polar residues" evidence="1">
    <location>
        <begin position="1133"/>
        <end position="1142"/>
    </location>
</feature>
<name>A0A2P5I8D8_DIAHE</name>
<dbReference type="PANTHER" id="PTHR37988:SF1">
    <property type="entry name" value="UPF0592 MEMBRANE PROTEIN C7D4.03C"/>
    <property type="match status" value="1"/>
</dbReference>
<feature type="region of interest" description="Disordered" evidence="1">
    <location>
        <begin position="1163"/>
        <end position="1188"/>
    </location>
</feature>
<protein>
    <submittedName>
        <fullName evidence="3">Uncharacterized protein</fullName>
    </submittedName>
</protein>
<evidence type="ECO:0000256" key="1">
    <source>
        <dbReference type="SAM" id="MobiDB-lite"/>
    </source>
</evidence>
<feature type="compositionally biased region" description="Pro residues" evidence="1">
    <location>
        <begin position="866"/>
        <end position="905"/>
    </location>
</feature>
<dbReference type="EMBL" id="MAVT02000162">
    <property type="protein sequence ID" value="POS78761.1"/>
    <property type="molecule type" value="Genomic_DNA"/>
</dbReference>
<feature type="compositionally biased region" description="Acidic residues" evidence="1">
    <location>
        <begin position="1043"/>
        <end position="1052"/>
    </location>
</feature>
<feature type="compositionally biased region" description="Basic and acidic residues" evidence="1">
    <location>
        <begin position="562"/>
        <end position="575"/>
    </location>
</feature>
<feature type="compositionally biased region" description="Pro residues" evidence="1">
    <location>
        <begin position="1171"/>
        <end position="1184"/>
    </location>
</feature>
<feature type="region of interest" description="Disordered" evidence="1">
    <location>
        <begin position="461"/>
        <end position="638"/>
    </location>
</feature>
<feature type="chain" id="PRO_5015168525" evidence="2">
    <location>
        <begin position="18"/>
        <end position="2061"/>
    </location>
</feature>
<gene>
    <name evidence="3" type="ORF">DHEL01_v202855</name>
</gene>
<feature type="region of interest" description="Disordered" evidence="1">
    <location>
        <begin position="1770"/>
        <end position="1792"/>
    </location>
</feature>
<comment type="caution">
    <text evidence="3">The sequence shown here is derived from an EMBL/GenBank/DDBJ whole genome shotgun (WGS) entry which is preliminary data.</text>
</comment>
<dbReference type="STRING" id="158607.A0A2P5I8D8"/>
<feature type="signal peptide" evidence="2">
    <location>
        <begin position="1"/>
        <end position="17"/>
    </location>
</feature>
<feature type="region of interest" description="Disordered" evidence="1">
    <location>
        <begin position="115"/>
        <end position="147"/>
    </location>
</feature>
<evidence type="ECO:0000256" key="2">
    <source>
        <dbReference type="SAM" id="SignalP"/>
    </source>
</evidence>
<keyword evidence="2" id="KW-0732">Signal</keyword>
<proteinExistence type="predicted"/>
<feature type="compositionally biased region" description="Low complexity" evidence="1">
    <location>
        <begin position="576"/>
        <end position="638"/>
    </location>
</feature>
<evidence type="ECO:0000313" key="4">
    <source>
        <dbReference type="Proteomes" id="UP000094444"/>
    </source>
</evidence>
<dbReference type="OrthoDB" id="5245167at2759"/>
<feature type="region of interest" description="Disordered" evidence="1">
    <location>
        <begin position="866"/>
        <end position="1142"/>
    </location>
</feature>
<feature type="region of interest" description="Disordered" evidence="1">
    <location>
        <begin position="206"/>
        <end position="274"/>
    </location>
</feature>
<evidence type="ECO:0000313" key="3">
    <source>
        <dbReference type="EMBL" id="POS78761.1"/>
    </source>
</evidence>
<feature type="compositionally biased region" description="Low complexity" evidence="1">
    <location>
        <begin position="1770"/>
        <end position="1788"/>
    </location>
</feature>
<dbReference type="PANTHER" id="PTHR37988">
    <property type="entry name" value="UPF0592 MEMBRANE PROTEIN C7D4.03C"/>
    <property type="match status" value="1"/>
</dbReference>
<feature type="compositionally biased region" description="Polar residues" evidence="1">
    <location>
        <begin position="234"/>
        <end position="249"/>
    </location>
</feature>
<feature type="compositionally biased region" description="Pro residues" evidence="1">
    <location>
        <begin position="914"/>
        <end position="931"/>
    </location>
</feature>
<feature type="compositionally biased region" description="Low complexity" evidence="1">
    <location>
        <begin position="250"/>
        <end position="274"/>
    </location>
</feature>